<dbReference type="InterPro" id="IPR015034">
    <property type="entry name" value="Bles03"/>
</dbReference>
<accession>A0A8B7NHF2</accession>
<proteinExistence type="inferred from homology"/>
<dbReference type="Gene3D" id="3.30.760.10">
    <property type="entry name" value="RNA Cap, Translation Initiation Factor Eif4e"/>
    <property type="match status" value="1"/>
</dbReference>
<organism evidence="2 3">
    <name type="scientific">Hyalella azteca</name>
    <name type="common">Amphipod</name>
    <dbReference type="NCBI Taxonomy" id="294128"/>
    <lineage>
        <taxon>Eukaryota</taxon>
        <taxon>Metazoa</taxon>
        <taxon>Ecdysozoa</taxon>
        <taxon>Arthropoda</taxon>
        <taxon>Crustacea</taxon>
        <taxon>Multicrustacea</taxon>
        <taxon>Malacostraca</taxon>
        <taxon>Eumalacostraca</taxon>
        <taxon>Peracarida</taxon>
        <taxon>Amphipoda</taxon>
        <taxon>Senticaudata</taxon>
        <taxon>Talitrida</taxon>
        <taxon>Talitroidea</taxon>
        <taxon>Hyalellidae</taxon>
        <taxon>Hyalella</taxon>
    </lineage>
</organism>
<keyword evidence="2" id="KW-1185">Reference proteome</keyword>
<dbReference type="AlphaFoldDB" id="A0A8B7NHF2"/>
<dbReference type="RefSeq" id="XP_018013059.1">
    <property type="nucleotide sequence ID" value="XM_018157570.2"/>
</dbReference>
<evidence type="ECO:0000313" key="2">
    <source>
        <dbReference type="Proteomes" id="UP000694843"/>
    </source>
</evidence>
<name>A0A8B7NHF2_HYAAZ</name>
<protein>
    <submittedName>
        <fullName evidence="3">Uncharacterized protein LOC108670121</fullName>
    </submittedName>
</protein>
<dbReference type="PANTHER" id="PTHR31977">
    <property type="entry name" value="UPF0696 PROTEIN C11ORF68"/>
    <property type="match status" value="1"/>
</dbReference>
<dbReference type="OrthoDB" id="8251268at2759"/>
<dbReference type="PANTHER" id="PTHR31977:SF1">
    <property type="entry name" value="UPF0696 PROTEIN C11ORF68"/>
    <property type="match status" value="1"/>
</dbReference>
<evidence type="ECO:0000313" key="3">
    <source>
        <dbReference type="RefSeq" id="XP_018013059.1"/>
    </source>
</evidence>
<dbReference type="Proteomes" id="UP000694843">
    <property type="component" value="Unplaced"/>
</dbReference>
<dbReference type="GeneID" id="108670121"/>
<gene>
    <name evidence="3" type="primary">LOC108670121</name>
</gene>
<reference evidence="3" key="1">
    <citation type="submission" date="2025-08" db="UniProtKB">
        <authorList>
            <consortium name="RefSeq"/>
        </authorList>
    </citation>
    <scope>IDENTIFICATION</scope>
    <source>
        <tissue evidence="3">Whole organism</tissue>
    </source>
</reference>
<comment type="similarity">
    <text evidence="1">Belongs to the UPF0696 family.</text>
</comment>
<dbReference type="KEGG" id="hazt:108670121"/>
<sequence length="310" mass="35372">MAVPKKPMEEFEEEFIKLEIEEIAAKYKFDESLRGKWMLFFENESMNDMWAKAVELYSAGELPGVISIKASTAAHCARSSDPSCGAIRFKCGPHTDRELVLQYGQQLVKKMGYSDSFGFVAYKTDSQSKIGTKATGAIKNYLYRLPVSTYNHLKQRSGKYSEPPIEVPSRMWTHYVMAEVMGDYIEDPAELNDYARWTLQFPRGRQHDSAWVNACRLYRSGELKDVAYMQTSTAKAKSGKENKKDGVITFFCRDNLPLSRLQLCGDNLVETFKYSHRKGELKCVSYMSESNEPGYMVLCRVPTLGSHRRA</sequence>
<dbReference type="InterPro" id="IPR023398">
    <property type="entry name" value="TIF_eIF4e-like"/>
</dbReference>
<evidence type="ECO:0000256" key="1">
    <source>
        <dbReference type="ARBA" id="ARBA00010568"/>
    </source>
</evidence>